<name>A0ABS8GQX0_9FLAO</name>
<evidence type="ECO:0000313" key="2">
    <source>
        <dbReference type="Proteomes" id="UP001197770"/>
    </source>
</evidence>
<sequence>MAGVAYAFLRSLVGRLNLVQLEGELKKRWLYPDTWFRKQNDVWDRRSDFIYDFWQFESVLERISRTETSEFDKQAFLNYALNRWYNYWSARAVEQIFCEQPGVVPAKNAKDRLVDFSINGINFDLKTSVFPKAFDQDLAFAKANPAQLINWLYTHQSTGRRFHLENRLFLIVHQADGRHYRLKAEISWLQGLIADYVSTFDASKLIAVSITHSKTVFSDSIWAVR</sequence>
<protein>
    <submittedName>
        <fullName evidence="1">Uncharacterized protein</fullName>
    </submittedName>
</protein>
<keyword evidence="2" id="KW-1185">Reference proteome</keyword>
<organism evidence="1 2">
    <name type="scientific">Leeuwenhoekiella parthenopeia</name>
    <dbReference type="NCBI Taxonomy" id="2890320"/>
    <lineage>
        <taxon>Bacteria</taxon>
        <taxon>Pseudomonadati</taxon>
        <taxon>Bacteroidota</taxon>
        <taxon>Flavobacteriia</taxon>
        <taxon>Flavobacteriales</taxon>
        <taxon>Flavobacteriaceae</taxon>
        <taxon>Leeuwenhoekiella</taxon>
    </lineage>
</organism>
<dbReference type="EMBL" id="JAJGMW010000005">
    <property type="protein sequence ID" value="MCC4212171.1"/>
    <property type="molecule type" value="Genomic_DNA"/>
</dbReference>
<accession>A0ABS8GQX0</accession>
<dbReference type="RefSeq" id="WP_228229262.1">
    <property type="nucleotide sequence ID" value="NZ_JAJGMW010000005.1"/>
</dbReference>
<reference evidence="1 2" key="1">
    <citation type="submission" date="2021-11" db="EMBL/GenBank/DDBJ databases">
        <title>Seasonal and diel survey of microbial diversity of the Tyrrhenian coast.</title>
        <authorList>
            <person name="Gattoni G."/>
            <person name="Corral P."/>
        </authorList>
    </citation>
    <scope>NUCLEOTIDE SEQUENCE [LARGE SCALE GENOMIC DNA]</scope>
    <source>
        <strain evidence="1 2">Mr9</strain>
    </source>
</reference>
<gene>
    <name evidence="1" type="ORF">LLW17_05520</name>
</gene>
<evidence type="ECO:0000313" key="1">
    <source>
        <dbReference type="EMBL" id="MCC4212171.1"/>
    </source>
</evidence>
<comment type="caution">
    <text evidence="1">The sequence shown here is derived from an EMBL/GenBank/DDBJ whole genome shotgun (WGS) entry which is preliminary data.</text>
</comment>
<proteinExistence type="predicted"/>
<dbReference type="Proteomes" id="UP001197770">
    <property type="component" value="Unassembled WGS sequence"/>
</dbReference>